<sequence length="64" mass="7138">MLHQTIRHYSQNAMKKTRSPQAIIVYSYMVAGFTLPFAGPVASKIRGGDDKQASSNMSLHHCCR</sequence>
<dbReference type="InParanoid" id="A0A5J5ERW6"/>
<organism evidence="2 3">
    <name type="scientific">Sphaerosporella brunnea</name>
    <dbReference type="NCBI Taxonomy" id="1250544"/>
    <lineage>
        <taxon>Eukaryota</taxon>
        <taxon>Fungi</taxon>
        <taxon>Dikarya</taxon>
        <taxon>Ascomycota</taxon>
        <taxon>Pezizomycotina</taxon>
        <taxon>Pezizomycetes</taxon>
        <taxon>Pezizales</taxon>
        <taxon>Pyronemataceae</taxon>
        <taxon>Sphaerosporella</taxon>
    </lineage>
</organism>
<dbReference type="EMBL" id="VXIS01000160">
    <property type="protein sequence ID" value="KAA8900031.1"/>
    <property type="molecule type" value="Genomic_DNA"/>
</dbReference>
<evidence type="ECO:0000313" key="3">
    <source>
        <dbReference type="Proteomes" id="UP000326924"/>
    </source>
</evidence>
<proteinExistence type="predicted"/>
<reference evidence="2 3" key="1">
    <citation type="submission" date="2019-09" db="EMBL/GenBank/DDBJ databases">
        <title>Draft genome of the ectomycorrhizal ascomycete Sphaerosporella brunnea.</title>
        <authorList>
            <consortium name="DOE Joint Genome Institute"/>
            <person name="Benucci G.M."/>
            <person name="Marozzi G."/>
            <person name="Antonielli L."/>
            <person name="Sanchez S."/>
            <person name="Marco P."/>
            <person name="Wang X."/>
            <person name="Falini L.B."/>
            <person name="Barry K."/>
            <person name="Haridas S."/>
            <person name="Lipzen A."/>
            <person name="Labutti K."/>
            <person name="Grigoriev I.V."/>
            <person name="Murat C."/>
            <person name="Martin F."/>
            <person name="Albertini E."/>
            <person name="Donnini D."/>
            <person name="Bonito G."/>
        </authorList>
    </citation>
    <scope>NUCLEOTIDE SEQUENCE [LARGE SCALE GENOMIC DNA]</scope>
    <source>
        <strain evidence="2 3">Sb_GMNB300</strain>
    </source>
</reference>
<keyword evidence="1" id="KW-0812">Transmembrane</keyword>
<feature type="transmembrane region" description="Helical" evidence="1">
    <location>
        <begin position="21"/>
        <end position="39"/>
    </location>
</feature>
<name>A0A5J5ERW6_9PEZI</name>
<dbReference type="OrthoDB" id="5279243at2759"/>
<protein>
    <submittedName>
        <fullName evidence="2">Uncharacterized protein</fullName>
    </submittedName>
</protein>
<accession>A0A5J5ERW6</accession>
<evidence type="ECO:0000256" key="1">
    <source>
        <dbReference type="SAM" id="Phobius"/>
    </source>
</evidence>
<keyword evidence="1" id="KW-0472">Membrane</keyword>
<dbReference type="Proteomes" id="UP000326924">
    <property type="component" value="Unassembled WGS sequence"/>
</dbReference>
<keyword evidence="1" id="KW-1133">Transmembrane helix</keyword>
<gene>
    <name evidence="2" type="ORF">FN846DRAFT_909448</name>
</gene>
<keyword evidence="3" id="KW-1185">Reference proteome</keyword>
<comment type="caution">
    <text evidence="2">The sequence shown here is derived from an EMBL/GenBank/DDBJ whole genome shotgun (WGS) entry which is preliminary data.</text>
</comment>
<evidence type="ECO:0000313" key="2">
    <source>
        <dbReference type="EMBL" id="KAA8900031.1"/>
    </source>
</evidence>
<dbReference type="AlphaFoldDB" id="A0A5J5ERW6"/>